<dbReference type="AlphaFoldDB" id="A0A1W1VNJ9"/>
<keyword evidence="5 8" id="KW-0812">Transmembrane</keyword>
<dbReference type="GO" id="GO:1903785">
    <property type="term" value="P:L-valine transmembrane transport"/>
    <property type="evidence" value="ECO:0007669"/>
    <property type="project" value="TreeGrafter"/>
</dbReference>
<evidence type="ECO:0000256" key="5">
    <source>
        <dbReference type="ARBA" id="ARBA00022692"/>
    </source>
</evidence>
<comment type="subcellular location">
    <subcellularLocation>
        <location evidence="1">Cell membrane</location>
        <topology evidence="1">Multi-pass membrane protein</topology>
    </subcellularLocation>
</comment>
<feature type="transmembrane region" description="Helical" evidence="8">
    <location>
        <begin position="184"/>
        <end position="202"/>
    </location>
</feature>
<keyword evidence="10" id="KW-1185">Reference proteome</keyword>
<evidence type="ECO:0000256" key="7">
    <source>
        <dbReference type="ARBA" id="ARBA00023136"/>
    </source>
</evidence>
<reference evidence="9 10" key="1">
    <citation type="submission" date="2017-04" db="EMBL/GenBank/DDBJ databases">
        <authorList>
            <person name="Afonso C.L."/>
            <person name="Miller P.J."/>
            <person name="Scott M.A."/>
            <person name="Spackman E."/>
            <person name="Goraichik I."/>
            <person name="Dimitrov K.M."/>
            <person name="Suarez D.L."/>
            <person name="Swayne D.E."/>
        </authorList>
    </citation>
    <scope>NUCLEOTIDE SEQUENCE [LARGE SCALE GENOMIC DNA]</scope>
    <source>
        <strain evidence="9 10">ToBE</strain>
    </source>
</reference>
<evidence type="ECO:0000313" key="10">
    <source>
        <dbReference type="Proteomes" id="UP000192569"/>
    </source>
</evidence>
<evidence type="ECO:0000256" key="2">
    <source>
        <dbReference type="ARBA" id="ARBA00010735"/>
    </source>
</evidence>
<name>A0A1W1VNJ9_9FIRM</name>
<keyword evidence="7 8" id="KW-0472">Membrane</keyword>
<evidence type="ECO:0000313" key="9">
    <source>
        <dbReference type="EMBL" id="SMB94942.1"/>
    </source>
</evidence>
<keyword evidence="3" id="KW-0813">Transport</keyword>
<dbReference type="EMBL" id="LT838272">
    <property type="protein sequence ID" value="SMB94942.1"/>
    <property type="molecule type" value="Genomic_DNA"/>
</dbReference>
<dbReference type="OrthoDB" id="3177005at2"/>
<evidence type="ECO:0000256" key="8">
    <source>
        <dbReference type="SAM" id="Phobius"/>
    </source>
</evidence>
<evidence type="ECO:0000256" key="1">
    <source>
        <dbReference type="ARBA" id="ARBA00004651"/>
    </source>
</evidence>
<accession>A0A1W1VNJ9</accession>
<dbReference type="STRING" id="698762.SAMN00808754_1147"/>
<feature type="transmembrane region" description="Helical" evidence="8">
    <location>
        <begin position="13"/>
        <end position="31"/>
    </location>
</feature>
<dbReference type="PANTHER" id="PTHR34979:SF1">
    <property type="entry name" value="INNER MEMBRANE PROTEIN YGAZ"/>
    <property type="match status" value="1"/>
</dbReference>
<organism evidence="9 10">
    <name type="scientific">Thermanaeromonas toyohensis ToBE</name>
    <dbReference type="NCBI Taxonomy" id="698762"/>
    <lineage>
        <taxon>Bacteria</taxon>
        <taxon>Bacillati</taxon>
        <taxon>Bacillota</taxon>
        <taxon>Clostridia</taxon>
        <taxon>Neomoorellales</taxon>
        <taxon>Neomoorellaceae</taxon>
        <taxon>Thermanaeromonas</taxon>
    </lineage>
</organism>
<gene>
    <name evidence="9" type="ORF">SAMN00808754_1147</name>
</gene>
<dbReference type="Proteomes" id="UP000192569">
    <property type="component" value="Chromosome I"/>
</dbReference>
<evidence type="ECO:0000256" key="4">
    <source>
        <dbReference type="ARBA" id="ARBA00022475"/>
    </source>
</evidence>
<dbReference type="RefSeq" id="WP_084664691.1">
    <property type="nucleotide sequence ID" value="NZ_LT838272.1"/>
</dbReference>
<evidence type="ECO:0000256" key="6">
    <source>
        <dbReference type="ARBA" id="ARBA00022989"/>
    </source>
</evidence>
<dbReference type="PANTHER" id="PTHR34979">
    <property type="entry name" value="INNER MEMBRANE PROTEIN YGAZ"/>
    <property type="match status" value="1"/>
</dbReference>
<comment type="similarity">
    <text evidence="2">Belongs to the AzlC family.</text>
</comment>
<feature type="transmembrane region" description="Helical" evidence="8">
    <location>
        <begin position="127"/>
        <end position="149"/>
    </location>
</feature>
<sequence>MDWQEEIGRGLKSAFPIVLGYLPLGFVYGVLAREAGLDLFTTVLMSMLVYAGSAQFIAVSLLANGAAALSIIFTTFLVNLRHLLMSASLVPYLRRYHPSFLALLSAEITDETFAMAMTHYGNYKPSLFYHFTLHLTSHFSWVLASFLGGLSGNLLGDPSRLGFNFALPAMFIILLILQLKNKKTMLVAGIAGILSVVMALFLPSNWNIILAACLAATIGVAVEPWIDRSC</sequence>
<dbReference type="GO" id="GO:0005886">
    <property type="term" value="C:plasma membrane"/>
    <property type="evidence" value="ECO:0007669"/>
    <property type="project" value="UniProtKB-SubCell"/>
</dbReference>
<keyword evidence="4" id="KW-1003">Cell membrane</keyword>
<feature type="transmembrane region" description="Helical" evidence="8">
    <location>
        <begin position="161"/>
        <end position="177"/>
    </location>
</feature>
<dbReference type="InterPro" id="IPR011606">
    <property type="entry name" value="Brnchd-chn_aa_trnsp_permease"/>
</dbReference>
<dbReference type="Pfam" id="PF03591">
    <property type="entry name" value="AzlC"/>
    <property type="match status" value="1"/>
</dbReference>
<feature type="transmembrane region" description="Helical" evidence="8">
    <location>
        <begin position="208"/>
        <end position="226"/>
    </location>
</feature>
<keyword evidence="6 8" id="KW-1133">Transmembrane helix</keyword>
<proteinExistence type="inferred from homology"/>
<protein>
    <submittedName>
        <fullName evidence="9">4-azaleucine resistance probable transporter AzlC</fullName>
    </submittedName>
</protein>
<evidence type="ECO:0000256" key="3">
    <source>
        <dbReference type="ARBA" id="ARBA00022448"/>
    </source>
</evidence>